<comment type="subcellular location">
    <subcellularLocation>
        <location evidence="1">Cell envelope</location>
    </subcellularLocation>
</comment>
<dbReference type="FunFam" id="2.40.420.20:FF:000001">
    <property type="entry name" value="Efflux RND transporter periplasmic adaptor subunit"/>
    <property type="match status" value="1"/>
</dbReference>
<dbReference type="InterPro" id="IPR058624">
    <property type="entry name" value="MdtA-like_HH"/>
</dbReference>
<evidence type="ECO:0000256" key="1">
    <source>
        <dbReference type="ARBA" id="ARBA00004196"/>
    </source>
</evidence>
<dbReference type="Pfam" id="PF25917">
    <property type="entry name" value="BSH_RND"/>
    <property type="match status" value="1"/>
</dbReference>
<comment type="similarity">
    <text evidence="2">Belongs to the membrane fusion protein (MFP) (TC 8.A.1) family.</text>
</comment>
<dbReference type="InterPro" id="IPR006143">
    <property type="entry name" value="RND_pump_MFP"/>
</dbReference>
<dbReference type="SUPFAM" id="SSF111369">
    <property type="entry name" value="HlyD-like secretion proteins"/>
    <property type="match status" value="1"/>
</dbReference>
<evidence type="ECO:0000313" key="8">
    <source>
        <dbReference type="EMBL" id="SSC64590.1"/>
    </source>
</evidence>
<feature type="domain" description="Multidrug resistance protein MdtA-like beta-barrel" evidence="6">
    <location>
        <begin position="226"/>
        <end position="314"/>
    </location>
</feature>
<dbReference type="Gene3D" id="2.40.50.100">
    <property type="match status" value="1"/>
</dbReference>
<dbReference type="Gene3D" id="2.40.30.170">
    <property type="match status" value="1"/>
</dbReference>
<dbReference type="InterPro" id="IPR058626">
    <property type="entry name" value="MdtA-like_b-barrel"/>
</dbReference>
<feature type="domain" description="Multidrug resistance protein MdtA-like alpha-helical hairpin" evidence="4">
    <location>
        <begin position="119"/>
        <end position="188"/>
    </location>
</feature>
<proteinExistence type="inferred from homology"/>
<evidence type="ECO:0000259" key="5">
    <source>
        <dbReference type="Pfam" id="PF25917"/>
    </source>
</evidence>
<evidence type="ECO:0000259" key="7">
    <source>
        <dbReference type="Pfam" id="PF25967"/>
    </source>
</evidence>
<dbReference type="GO" id="GO:0030313">
    <property type="term" value="C:cell envelope"/>
    <property type="evidence" value="ECO:0007669"/>
    <property type="project" value="UniProtKB-SubCell"/>
</dbReference>
<dbReference type="RefSeq" id="WP_115671767.1">
    <property type="nucleotide sequence ID" value="NZ_UEYP01000012.1"/>
</dbReference>
<name>A0A376AAA1_9HYPH</name>
<dbReference type="EMBL" id="UEYP01000012">
    <property type="protein sequence ID" value="SSC64590.1"/>
    <property type="molecule type" value="Genomic_DNA"/>
</dbReference>
<dbReference type="NCBIfam" id="TIGR01730">
    <property type="entry name" value="RND_mfp"/>
    <property type="match status" value="1"/>
</dbReference>
<dbReference type="InterPro" id="IPR058627">
    <property type="entry name" value="MdtA-like_C"/>
</dbReference>
<evidence type="ECO:0000259" key="6">
    <source>
        <dbReference type="Pfam" id="PF25944"/>
    </source>
</evidence>
<sequence length="400" mass="41752">MTEKARRWALLGTGLGLAASISAAALFYDTPFSRAAAETGAADTAAAAPPATPVTVAVVKSRDVTTWQEFSGRLEAVDRVEIRPRVGGAIQSVNFREGALVKAGDLLFTIDPAPYEATVAQANGQVASAEARVALANTELERGRRLAGNRTISQSDLDQRQHAVAEAEAALKTAQAVLRSAELELDYTKVRAPVSGRAGKIAITVGNLVAAGSTSSALTTLVSSDPIYASFNASEEIVARALSRLPATDGALPPIDQIPVEIGTLADEGTPIKGKLQLIGNEVDALSGTIPVRAVIDNPQGLLIPGQFVRIRMGEPRPDSRILVSEKAIGTDQDKKFVFVVDADNKVAYRPVELGGSADGERIVASGLADGDKVIVNGLQRVRPGALVDPQTKEAVAAVN</sequence>
<dbReference type="Gene3D" id="2.40.420.20">
    <property type="match status" value="1"/>
</dbReference>
<dbReference type="OrthoDB" id="9816569at2"/>
<feature type="domain" description="Multidrug resistance protein MdtA-like barrel-sandwich hybrid" evidence="5">
    <location>
        <begin position="79"/>
        <end position="220"/>
    </location>
</feature>
<dbReference type="STRING" id="1336235.GCA_000518785_03046"/>
<protein>
    <submittedName>
        <fullName evidence="8">Uncharacterized protein</fullName>
    </submittedName>
</protein>
<feature type="domain" description="Multidrug resistance protein MdtA-like C-terminal permuted SH3" evidence="7">
    <location>
        <begin position="323"/>
        <end position="381"/>
    </location>
</feature>
<reference evidence="9" key="1">
    <citation type="submission" date="2018-07" db="EMBL/GenBank/DDBJ databases">
        <authorList>
            <person name="Peiro R."/>
            <person name="Begona"/>
            <person name="Cbmso G."/>
            <person name="Lopez M."/>
            <person name="Gonzalez S."/>
        </authorList>
    </citation>
    <scope>NUCLEOTIDE SEQUENCE [LARGE SCALE GENOMIC DNA]</scope>
</reference>
<dbReference type="InterPro" id="IPR006311">
    <property type="entry name" value="TAT_signal"/>
</dbReference>
<evidence type="ECO:0000259" key="4">
    <source>
        <dbReference type="Pfam" id="PF25876"/>
    </source>
</evidence>
<keyword evidence="3" id="KW-0732">Signal</keyword>
<dbReference type="GO" id="GO:0022857">
    <property type="term" value="F:transmembrane transporter activity"/>
    <property type="evidence" value="ECO:0007669"/>
    <property type="project" value="InterPro"/>
</dbReference>
<dbReference type="Proteomes" id="UP000254764">
    <property type="component" value="Unassembled WGS sequence"/>
</dbReference>
<organism evidence="8 9">
    <name type="scientific">Ciceribacter selenitireducens ATCC BAA-1503</name>
    <dbReference type="NCBI Taxonomy" id="1336235"/>
    <lineage>
        <taxon>Bacteria</taxon>
        <taxon>Pseudomonadati</taxon>
        <taxon>Pseudomonadota</taxon>
        <taxon>Alphaproteobacteria</taxon>
        <taxon>Hyphomicrobiales</taxon>
        <taxon>Rhizobiaceae</taxon>
        <taxon>Ciceribacter</taxon>
    </lineage>
</organism>
<dbReference type="Gene3D" id="1.10.287.470">
    <property type="entry name" value="Helix hairpin bin"/>
    <property type="match status" value="1"/>
</dbReference>
<dbReference type="Pfam" id="PF25967">
    <property type="entry name" value="RND-MFP_C"/>
    <property type="match status" value="1"/>
</dbReference>
<dbReference type="Pfam" id="PF25876">
    <property type="entry name" value="HH_MFP_RND"/>
    <property type="match status" value="1"/>
</dbReference>
<dbReference type="InterPro" id="IPR058625">
    <property type="entry name" value="MdtA-like_BSH"/>
</dbReference>
<dbReference type="PANTHER" id="PTHR30158">
    <property type="entry name" value="ACRA/E-RELATED COMPONENT OF DRUG EFFLUX TRANSPORTER"/>
    <property type="match status" value="1"/>
</dbReference>
<dbReference type="GO" id="GO:0005886">
    <property type="term" value="C:plasma membrane"/>
    <property type="evidence" value="ECO:0007669"/>
    <property type="project" value="TreeGrafter"/>
</dbReference>
<evidence type="ECO:0000256" key="2">
    <source>
        <dbReference type="ARBA" id="ARBA00009477"/>
    </source>
</evidence>
<dbReference type="PANTHER" id="PTHR30158:SF10">
    <property type="entry name" value="CATION EFFLUX PUMP"/>
    <property type="match status" value="1"/>
</dbReference>
<dbReference type="AlphaFoldDB" id="A0A376AAA1"/>
<evidence type="ECO:0000313" key="9">
    <source>
        <dbReference type="Proteomes" id="UP000254764"/>
    </source>
</evidence>
<dbReference type="PROSITE" id="PS51318">
    <property type="entry name" value="TAT"/>
    <property type="match status" value="1"/>
</dbReference>
<evidence type="ECO:0000256" key="3">
    <source>
        <dbReference type="SAM" id="SignalP"/>
    </source>
</evidence>
<gene>
    <name evidence="8" type="ORF">RHIZ70_298</name>
</gene>
<feature type="signal peptide" evidence="3">
    <location>
        <begin position="1"/>
        <end position="24"/>
    </location>
</feature>
<feature type="chain" id="PRO_5016755228" evidence="3">
    <location>
        <begin position="25"/>
        <end position="400"/>
    </location>
</feature>
<dbReference type="GO" id="GO:0046677">
    <property type="term" value="P:response to antibiotic"/>
    <property type="evidence" value="ECO:0007669"/>
    <property type="project" value="TreeGrafter"/>
</dbReference>
<dbReference type="Pfam" id="PF25944">
    <property type="entry name" value="Beta-barrel_RND"/>
    <property type="match status" value="1"/>
</dbReference>
<keyword evidence="9" id="KW-1185">Reference proteome</keyword>
<accession>A0A376AAA1</accession>